<name>A0AAN1WG76_9GAMM</name>
<evidence type="ECO:0000256" key="2">
    <source>
        <dbReference type="ARBA" id="ARBA00022857"/>
    </source>
</evidence>
<dbReference type="InterPro" id="IPR016161">
    <property type="entry name" value="Ald_DH/histidinol_DH"/>
</dbReference>
<dbReference type="PROSITE" id="PS00070">
    <property type="entry name" value="ALDEHYDE_DEHYDR_CYS"/>
    <property type="match status" value="1"/>
</dbReference>
<dbReference type="SUPFAM" id="SSF53720">
    <property type="entry name" value="ALDH-like"/>
    <property type="match status" value="1"/>
</dbReference>
<dbReference type="Pfam" id="PF00171">
    <property type="entry name" value="Aldedh"/>
    <property type="match status" value="1"/>
</dbReference>
<dbReference type="GO" id="GO:0102810">
    <property type="term" value="F:glutarate-semialdehyde dehydrogenase (NADP+) activity"/>
    <property type="evidence" value="ECO:0007669"/>
    <property type="project" value="UniProtKB-EC"/>
</dbReference>
<dbReference type="CDD" id="cd07100">
    <property type="entry name" value="ALDH_SSADH1_GabD1"/>
    <property type="match status" value="1"/>
</dbReference>
<dbReference type="EC" id="1.2.1.16" evidence="5"/>
<evidence type="ECO:0000256" key="3">
    <source>
        <dbReference type="ARBA" id="ARBA00023002"/>
    </source>
</evidence>
<dbReference type="InterPro" id="IPR016162">
    <property type="entry name" value="Ald_DH_N"/>
</dbReference>
<sequence length="453" mass="48532">MLTATDPTTGAVFFQQASLTPHEIEQRLAQAHLAFATWQHTTFDERAAVLRQVADKLRQQKSTLAHLTAKEMGKPVTQGEKEVEKAAGCAEYYADHAAHFLQQETLPSDASHSFVCYQPLGPILGILPWNMPVWLAFRYCVPALMAGNTCVMKHDPNTPQTAQAIADVFTAAQAPQGILVNLAIETQSVASVIEDARIAAVSFTGSSAAGRKVAATAGAALKPCVLELGGSDPCVIFADADIEQAANVAVQSRFNNSGQSCIAAKRILVEQSLYPSFIQELKKRVAQQIVGNPLAHDTQIGPLARDDLRQALHAQVQASITAGAHCLLGGKLPTESGYFYPATLLTDVTPNMPVFTEETFGPVMCVSVFKDAEQALKLANQTDYGLGASVWTSNQDLANRFAQGLNAGQVAINGLVKTDSRLPSGGIKNSGMGRELGPHGIREFVNTKQVWIK</sequence>
<dbReference type="InterPro" id="IPR044148">
    <property type="entry name" value="ALDH_GabD1-like"/>
</dbReference>
<dbReference type="InterPro" id="IPR015590">
    <property type="entry name" value="Aldehyde_DH_dom"/>
</dbReference>
<dbReference type="FunFam" id="3.40.605.10:FF:000012">
    <property type="entry name" value="NAD-dependent succinate-semialdehyde dehydrogenase"/>
    <property type="match status" value="1"/>
</dbReference>
<dbReference type="InterPro" id="IPR016160">
    <property type="entry name" value="Ald_DH_CS_CYS"/>
</dbReference>
<dbReference type="Gene3D" id="3.40.605.10">
    <property type="entry name" value="Aldehyde Dehydrogenase, Chain A, domain 1"/>
    <property type="match status" value="1"/>
</dbReference>
<dbReference type="RefSeq" id="WP_236986482.1">
    <property type="nucleotide sequence ID" value="NZ_AP023086.1"/>
</dbReference>
<gene>
    <name evidence="5" type="ORF">MARGE09_P1204</name>
</gene>
<proteinExistence type="inferred from homology"/>
<evidence type="ECO:0000313" key="6">
    <source>
        <dbReference type="Proteomes" id="UP001320119"/>
    </source>
</evidence>
<dbReference type="Proteomes" id="UP001320119">
    <property type="component" value="Chromosome"/>
</dbReference>
<dbReference type="EC" id="1.2.1.79" evidence="5"/>
<dbReference type="PANTHER" id="PTHR43217">
    <property type="entry name" value="SUCCINATE SEMIALDEHYDE DEHYDROGENASE [NAD(P)+] SAD"/>
    <property type="match status" value="1"/>
</dbReference>
<evidence type="ECO:0000259" key="4">
    <source>
        <dbReference type="Pfam" id="PF00171"/>
    </source>
</evidence>
<dbReference type="GO" id="GO:0004777">
    <property type="term" value="F:succinate-semialdehyde dehydrogenase (NAD+) activity"/>
    <property type="evidence" value="ECO:0007669"/>
    <property type="project" value="TreeGrafter"/>
</dbReference>
<dbReference type="KEGG" id="marq:MARGE09_P1204"/>
<protein>
    <submittedName>
        <fullName evidence="5">Succinate-semialdehyde dehydrogenase / glutarate-semialdehyde dehydrogenase</fullName>
        <ecNumber evidence="5">1.2.1.16</ecNumber>
        <ecNumber evidence="5">1.2.1.20</ecNumber>
        <ecNumber evidence="5">1.2.1.79</ecNumber>
    </submittedName>
</protein>
<keyword evidence="2" id="KW-0521">NADP</keyword>
<dbReference type="GO" id="GO:0036243">
    <property type="term" value="F:succinate-semialdehyde dehydrogenase (NADP+) activity"/>
    <property type="evidence" value="ECO:0007669"/>
    <property type="project" value="UniProtKB-EC"/>
</dbReference>
<dbReference type="InterPro" id="IPR016163">
    <property type="entry name" value="Ald_DH_C"/>
</dbReference>
<dbReference type="EMBL" id="AP023086">
    <property type="protein sequence ID" value="BCD97004.1"/>
    <property type="molecule type" value="Genomic_DNA"/>
</dbReference>
<evidence type="ECO:0000313" key="5">
    <source>
        <dbReference type="EMBL" id="BCD97004.1"/>
    </source>
</evidence>
<reference evidence="5 6" key="1">
    <citation type="journal article" date="2022" name="IScience">
        <title>An ultrasensitive nanofiber-based assay for enzymatic hydrolysis and deep-sea microbial degradation of cellulose.</title>
        <authorList>
            <person name="Tsudome M."/>
            <person name="Tachioka M."/>
            <person name="Miyazaki M."/>
            <person name="Uchimura K."/>
            <person name="Tsuda M."/>
            <person name="Takaki Y."/>
            <person name="Deguchi S."/>
        </authorList>
    </citation>
    <scope>NUCLEOTIDE SEQUENCE [LARGE SCALE GENOMIC DNA]</scope>
    <source>
        <strain evidence="5 6">GE09</strain>
    </source>
</reference>
<keyword evidence="3 5" id="KW-0560">Oxidoreductase</keyword>
<evidence type="ECO:0000256" key="1">
    <source>
        <dbReference type="ARBA" id="ARBA00009986"/>
    </source>
</evidence>
<dbReference type="InterPro" id="IPR047110">
    <property type="entry name" value="GABD/Sad-like"/>
</dbReference>
<dbReference type="AlphaFoldDB" id="A0AAN1WG76"/>
<dbReference type="FunFam" id="3.40.309.10:FF:000009">
    <property type="entry name" value="Aldehyde dehydrogenase A"/>
    <property type="match status" value="1"/>
</dbReference>
<dbReference type="PANTHER" id="PTHR43217:SF1">
    <property type="entry name" value="SUCCINATE SEMIALDEHYDE DEHYDROGENASE [NAD(P)+] SAD"/>
    <property type="match status" value="1"/>
</dbReference>
<organism evidence="5 6">
    <name type="scientific">Marinagarivorans cellulosilyticus</name>
    <dbReference type="NCBI Taxonomy" id="2721545"/>
    <lineage>
        <taxon>Bacteria</taxon>
        <taxon>Pseudomonadati</taxon>
        <taxon>Pseudomonadota</taxon>
        <taxon>Gammaproteobacteria</taxon>
        <taxon>Cellvibrionales</taxon>
        <taxon>Cellvibrionaceae</taxon>
        <taxon>Marinagarivorans</taxon>
    </lineage>
</organism>
<dbReference type="EC" id="1.2.1.20" evidence="5"/>
<dbReference type="GO" id="GO:0004030">
    <property type="term" value="F:aldehyde dehydrogenase [NAD(P)+] activity"/>
    <property type="evidence" value="ECO:0007669"/>
    <property type="project" value="InterPro"/>
</dbReference>
<keyword evidence="6" id="KW-1185">Reference proteome</keyword>
<dbReference type="Gene3D" id="3.40.309.10">
    <property type="entry name" value="Aldehyde Dehydrogenase, Chain A, domain 2"/>
    <property type="match status" value="1"/>
</dbReference>
<feature type="domain" description="Aldehyde dehydrogenase" evidence="4">
    <location>
        <begin position="4"/>
        <end position="450"/>
    </location>
</feature>
<accession>A0AAN1WG76</accession>
<comment type="similarity">
    <text evidence="1">Belongs to the aldehyde dehydrogenase family.</text>
</comment>